<dbReference type="EMBL" id="BAAFJT010000001">
    <property type="protein sequence ID" value="GAB0177406.1"/>
    <property type="molecule type" value="Genomic_DNA"/>
</dbReference>
<evidence type="ECO:0000313" key="1">
    <source>
        <dbReference type="EMBL" id="GAB0177404.1"/>
    </source>
</evidence>
<proteinExistence type="predicted"/>
<reference evidence="1 3" key="1">
    <citation type="submission" date="2024-06" db="EMBL/GenBank/DDBJ databases">
        <title>The draft genome of Grus japonensis, version 3.</title>
        <authorList>
            <person name="Nabeshima K."/>
            <person name="Suzuki S."/>
            <person name="Onuma M."/>
        </authorList>
    </citation>
    <scope>NUCLEOTIDE SEQUENCE [LARGE SCALE GENOMIC DNA]</scope>
    <source>
        <strain evidence="1 3">451A</strain>
    </source>
</reference>
<dbReference type="Proteomes" id="UP001623348">
    <property type="component" value="Unassembled WGS sequence"/>
</dbReference>
<protein>
    <submittedName>
        <fullName evidence="1">Uncharacterized protein</fullName>
    </submittedName>
</protein>
<organism evidence="1 3">
    <name type="scientific">Grus japonensis</name>
    <name type="common">Japanese crane</name>
    <name type="synonym">Red-crowned crane</name>
    <dbReference type="NCBI Taxonomy" id="30415"/>
    <lineage>
        <taxon>Eukaryota</taxon>
        <taxon>Metazoa</taxon>
        <taxon>Chordata</taxon>
        <taxon>Craniata</taxon>
        <taxon>Vertebrata</taxon>
        <taxon>Euteleostomi</taxon>
        <taxon>Archelosauria</taxon>
        <taxon>Archosauria</taxon>
        <taxon>Dinosauria</taxon>
        <taxon>Saurischia</taxon>
        <taxon>Theropoda</taxon>
        <taxon>Coelurosauria</taxon>
        <taxon>Aves</taxon>
        <taxon>Neognathae</taxon>
        <taxon>Neoaves</taxon>
        <taxon>Gruiformes</taxon>
        <taxon>Gruidae</taxon>
        <taxon>Grus</taxon>
    </lineage>
</organism>
<evidence type="ECO:0000313" key="3">
    <source>
        <dbReference type="Proteomes" id="UP001623348"/>
    </source>
</evidence>
<name>A0ABC9VVG8_GRUJA</name>
<evidence type="ECO:0000313" key="2">
    <source>
        <dbReference type="EMBL" id="GAB0177406.1"/>
    </source>
</evidence>
<sequence length="116" mass="12465">MRLMRIAGYLGKRESQRKLAAVFPRHACRACVPCTDSGSGCAKRPSGCGRRGELQTGWCWLLRPRQAEKPRSSSVLVLGEELSVVAVAFARSPGGFTKYLLAALCSQPLASSPADV</sequence>
<dbReference type="AlphaFoldDB" id="A0ABC9VVG8"/>
<accession>A0ABC9VVG8</accession>
<dbReference type="EMBL" id="BAAFJT010000001">
    <property type="protein sequence ID" value="GAB0177404.1"/>
    <property type="molecule type" value="Genomic_DNA"/>
</dbReference>
<gene>
    <name evidence="1" type="ORF">GRJ2_000205600</name>
    <name evidence="2" type="ORF">GRJ2_000205800</name>
</gene>
<keyword evidence="3" id="KW-1185">Reference proteome</keyword>
<comment type="caution">
    <text evidence="1">The sequence shown here is derived from an EMBL/GenBank/DDBJ whole genome shotgun (WGS) entry which is preliminary data.</text>
</comment>